<keyword evidence="1" id="KW-0472">Membrane</keyword>
<evidence type="ECO:0000313" key="2">
    <source>
        <dbReference type="EMBL" id="MFD2563130.1"/>
    </source>
</evidence>
<keyword evidence="3" id="KW-1185">Reference proteome</keyword>
<comment type="caution">
    <text evidence="2">The sequence shown here is derived from an EMBL/GenBank/DDBJ whole genome shotgun (WGS) entry which is preliminary data.</text>
</comment>
<sequence length="118" mass="13490">MKTTLQLEELAMLVLGIYLFSLLSFPWWLFLALFLVPDIGMLGYLVNKKIGALTYNIFHHKGLAIFLYCVGIYLSNEHIQLCGIILFSHAAFDRILGYGLKYEKGFKFTHLGEIGKKN</sequence>
<keyword evidence="1" id="KW-1133">Transmembrane helix</keyword>
<protein>
    <submittedName>
        <fullName evidence="2">DUF4260 domain-containing protein</fullName>
    </submittedName>
</protein>
<gene>
    <name evidence="2" type="ORF">ACFSR1_10675</name>
</gene>
<dbReference type="EMBL" id="JBHULE010000019">
    <property type="protein sequence ID" value="MFD2563130.1"/>
    <property type="molecule type" value="Genomic_DNA"/>
</dbReference>
<dbReference type="Pfam" id="PF14079">
    <property type="entry name" value="DUF4260"/>
    <property type="match status" value="1"/>
</dbReference>
<evidence type="ECO:0000256" key="1">
    <source>
        <dbReference type="SAM" id="Phobius"/>
    </source>
</evidence>
<evidence type="ECO:0000313" key="3">
    <source>
        <dbReference type="Proteomes" id="UP001597319"/>
    </source>
</evidence>
<dbReference type="Proteomes" id="UP001597319">
    <property type="component" value="Unassembled WGS sequence"/>
</dbReference>
<feature type="transmembrane region" description="Helical" evidence="1">
    <location>
        <begin position="57"/>
        <end position="74"/>
    </location>
</feature>
<name>A0ABW5LE95_9FLAO</name>
<proteinExistence type="predicted"/>
<reference evidence="3" key="1">
    <citation type="journal article" date="2019" name="Int. J. Syst. Evol. Microbiol.">
        <title>The Global Catalogue of Microorganisms (GCM) 10K type strain sequencing project: providing services to taxonomists for standard genome sequencing and annotation.</title>
        <authorList>
            <consortium name="The Broad Institute Genomics Platform"/>
            <consortium name="The Broad Institute Genome Sequencing Center for Infectious Disease"/>
            <person name="Wu L."/>
            <person name="Ma J."/>
        </authorList>
    </citation>
    <scope>NUCLEOTIDE SEQUENCE [LARGE SCALE GENOMIC DNA]</scope>
    <source>
        <strain evidence="3">KCTC 52274</strain>
    </source>
</reference>
<accession>A0ABW5LE95</accession>
<keyword evidence="1" id="KW-0812">Transmembrane</keyword>
<dbReference type="InterPro" id="IPR025356">
    <property type="entry name" value="DUF4260"/>
</dbReference>
<feature type="transmembrane region" description="Helical" evidence="1">
    <location>
        <begin position="12"/>
        <end position="37"/>
    </location>
</feature>
<organism evidence="2 3">
    <name type="scientific">Aquimarina rubra</name>
    <dbReference type="NCBI Taxonomy" id="1920033"/>
    <lineage>
        <taxon>Bacteria</taxon>
        <taxon>Pseudomonadati</taxon>
        <taxon>Bacteroidota</taxon>
        <taxon>Flavobacteriia</taxon>
        <taxon>Flavobacteriales</taxon>
        <taxon>Flavobacteriaceae</taxon>
        <taxon>Aquimarina</taxon>
    </lineage>
</organism>
<dbReference type="RefSeq" id="WP_378292302.1">
    <property type="nucleotide sequence ID" value="NZ_JBHULE010000019.1"/>
</dbReference>